<name>A0ABY2KJW7_9RHOB</name>
<keyword evidence="1" id="KW-1133">Transmembrane helix</keyword>
<dbReference type="Proteomes" id="UP000297741">
    <property type="component" value="Unassembled WGS sequence"/>
</dbReference>
<evidence type="ECO:0000313" key="2">
    <source>
        <dbReference type="EMBL" id="TGD42706.1"/>
    </source>
</evidence>
<feature type="transmembrane region" description="Helical" evidence="1">
    <location>
        <begin position="21"/>
        <end position="42"/>
    </location>
</feature>
<keyword evidence="1" id="KW-0812">Transmembrane</keyword>
<proteinExistence type="predicted"/>
<comment type="caution">
    <text evidence="2">The sequence shown here is derived from an EMBL/GenBank/DDBJ whole genome shotgun (WGS) entry which is preliminary data.</text>
</comment>
<evidence type="ECO:0000256" key="1">
    <source>
        <dbReference type="SAM" id="Phobius"/>
    </source>
</evidence>
<keyword evidence="3" id="KW-1185">Reference proteome</keyword>
<feature type="transmembrane region" description="Helical" evidence="1">
    <location>
        <begin position="54"/>
        <end position="76"/>
    </location>
</feature>
<dbReference type="RefSeq" id="WP_135432078.1">
    <property type="nucleotide sequence ID" value="NZ_RPEM01000008.1"/>
</dbReference>
<gene>
    <name evidence="2" type="ORF">EEB11_13305</name>
</gene>
<dbReference type="EMBL" id="RPEM01000008">
    <property type="protein sequence ID" value="TGD42706.1"/>
    <property type="molecule type" value="Genomic_DNA"/>
</dbReference>
<keyword evidence="1" id="KW-0472">Membrane</keyword>
<feature type="transmembrane region" description="Helical" evidence="1">
    <location>
        <begin position="114"/>
        <end position="131"/>
    </location>
</feature>
<sequence>MSLIRSPEQMQTPWRDLLTAAAVAVILPSAFGVLCLGLVNLAQPFLPASAGVSLWVTGTALMLSPLLSLAGMILTLPVASLLIRLGWFGWLPAAATGFVLGGVIGAMMDFAPGALAGAAVVVILRATLGLLRPMGVPQARL</sequence>
<feature type="transmembrane region" description="Helical" evidence="1">
    <location>
        <begin position="88"/>
        <end position="108"/>
    </location>
</feature>
<protein>
    <submittedName>
        <fullName evidence="2">Uncharacterized protein</fullName>
    </submittedName>
</protein>
<evidence type="ECO:0000313" key="3">
    <source>
        <dbReference type="Proteomes" id="UP000297741"/>
    </source>
</evidence>
<organism evidence="2 3">
    <name type="scientific">Pseudotabrizicola sediminis</name>
    <dbReference type="NCBI Taxonomy" id="2486418"/>
    <lineage>
        <taxon>Bacteria</taxon>
        <taxon>Pseudomonadati</taxon>
        <taxon>Pseudomonadota</taxon>
        <taxon>Alphaproteobacteria</taxon>
        <taxon>Rhodobacterales</taxon>
        <taxon>Paracoccaceae</taxon>
        <taxon>Pseudotabrizicola</taxon>
    </lineage>
</organism>
<reference evidence="2 3" key="1">
    <citation type="submission" date="2018-11" db="EMBL/GenBank/DDBJ databases">
        <title>Tabrizicola sp. isolated from sediment of alpine lake.</title>
        <authorList>
            <person name="Liu Z."/>
        </authorList>
    </citation>
    <scope>NUCLEOTIDE SEQUENCE [LARGE SCALE GENOMIC DNA]</scope>
    <source>
        <strain evidence="2 3">DRYC-M-16</strain>
    </source>
</reference>
<accession>A0ABY2KJW7</accession>